<feature type="transmembrane region" description="Helical" evidence="1">
    <location>
        <begin position="249"/>
        <end position="270"/>
    </location>
</feature>
<feature type="transmembrane region" description="Helical" evidence="1">
    <location>
        <begin position="168"/>
        <end position="184"/>
    </location>
</feature>
<keyword evidence="1" id="KW-0472">Membrane</keyword>
<sequence>MQAYSRRYDIDWLRVITIGLLLVYHVAIGFQAWGIMIGFIVSKGTWESLWIPMTMLNVWRIPLLFFVSGMGVYFAIQNRNWKQLLIERGGRLLIPFVFGIFVIAPIHVYIWQHYYQLPSNYIYGPAHLWFLGNIFAYVVILLPVFFYLKKNEEGRIVIGIKRLLSNPLGLLVIILTFIAEVVFIDPHPYEMYAMTWHGFVLGLLAFFFGFCFVLSGPVFWNMMLKWRWLFLIVASILFRYRLTQFQMHVPAHLLAIESCVWIFSVFAFGYKYLNHPGRTLRYLSEAAYPVYILHMIFLFLGSMLIFPLTIAVQLQFTFVLLFTAIGCFVFYELFIRRINIIRPLFGLKMKK</sequence>
<evidence type="ECO:0000256" key="1">
    <source>
        <dbReference type="SAM" id="Phobius"/>
    </source>
</evidence>
<keyword evidence="1" id="KW-0812">Transmembrane</keyword>
<feature type="transmembrane region" description="Helical" evidence="1">
    <location>
        <begin position="126"/>
        <end position="148"/>
    </location>
</feature>
<evidence type="ECO:0000313" key="4">
    <source>
        <dbReference type="Proteomes" id="UP000190961"/>
    </source>
</evidence>
<dbReference type="PANTHER" id="PTHR36927">
    <property type="entry name" value="BLR4337 PROTEIN"/>
    <property type="match status" value="1"/>
</dbReference>
<dbReference type="PANTHER" id="PTHR36927:SF3">
    <property type="entry name" value="GLUCANS BIOSYNTHESIS PROTEIN C"/>
    <property type="match status" value="1"/>
</dbReference>
<feature type="transmembrane region" description="Helical" evidence="1">
    <location>
        <begin position="59"/>
        <end position="76"/>
    </location>
</feature>
<keyword evidence="4" id="KW-1185">Reference proteome</keyword>
<dbReference type="RefSeq" id="WP_079685789.1">
    <property type="nucleotide sequence ID" value="NZ_FUZU01000001.1"/>
</dbReference>
<dbReference type="OrthoDB" id="9809782at2"/>
<keyword evidence="3" id="KW-0808">Transferase</keyword>
<feature type="transmembrane region" description="Helical" evidence="1">
    <location>
        <begin position="226"/>
        <end position="243"/>
    </location>
</feature>
<organism evidence="3 4">
    <name type="scientific">Ohtaekwangia koreensis</name>
    <dbReference type="NCBI Taxonomy" id="688867"/>
    <lineage>
        <taxon>Bacteria</taxon>
        <taxon>Pseudomonadati</taxon>
        <taxon>Bacteroidota</taxon>
        <taxon>Cytophagia</taxon>
        <taxon>Cytophagales</taxon>
        <taxon>Fulvivirgaceae</taxon>
        <taxon>Ohtaekwangia</taxon>
    </lineage>
</organism>
<evidence type="ECO:0000259" key="2">
    <source>
        <dbReference type="Pfam" id="PF01757"/>
    </source>
</evidence>
<dbReference type="Pfam" id="PF01757">
    <property type="entry name" value="Acyl_transf_3"/>
    <property type="match status" value="1"/>
</dbReference>
<dbReference type="InterPro" id="IPR002656">
    <property type="entry name" value="Acyl_transf_3_dom"/>
</dbReference>
<feature type="transmembrane region" description="Helical" evidence="1">
    <location>
        <begin position="92"/>
        <end position="114"/>
    </location>
</feature>
<keyword evidence="1" id="KW-1133">Transmembrane helix</keyword>
<keyword evidence="3" id="KW-0012">Acyltransferase</keyword>
<evidence type="ECO:0000313" key="3">
    <source>
        <dbReference type="EMBL" id="SKC52331.1"/>
    </source>
</evidence>
<dbReference type="Proteomes" id="UP000190961">
    <property type="component" value="Unassembled WGS sequence"/>
</dbReference>
<dbReference type="GO" id="GO:0016747">
    <property type="term" value="F:acyltransferase activity, transferring groups other than amino-acyl groups"/>
    <property type="evidence" value="ECO:0007669"/>
    <property type="project" value="InterPro"/>
</dbReference>
<gene>
    <name evidence="3" type="ORF">SAMN05660236_1236</name>
</gene>
<accession>A0A1T5JLP9</accession>
<feature type="transmembrane region" description="Helical" evidence="1">
    <location>
        <begin position="316"/>
        <end position="335"/>
    </location>
</feature>
<dbReference type="InterPro" id="IPR050623">
    <property type="entry name" value="Glucan_succinyl_AcylTrfase"/>
</dbReference>
<dbReference type="EMBL" id="FUZU01000001">
    <property type="protein sequence ID" value="SKC52331.1"/>
    <property type="molecule type" value="Genomic_DNA"/>
</dbReference>
<dbReference type="AlphaFoldDB" id="A0A1T5JLP9"/>
<feature type="transmembrane region" description="Helical" evidence="1">
    <location>
        <begin position="12"/>
        <end position="39"/>
    </location>
</feature>
<protein>
    <submittedName>
        <fullName evidence="3">Acyltransferase family protein</fullName>
    </submittedName>
</protein>
<reference evidence="3 4" key="1">
    <citation type="submission" date="2017-02" db="EMBL/GenBank/DDBJ databases">
        <authorList>
            <person name="Peterson S.W."/>
        </authorList>
    </citation>
    <scope>NUCLEOTIDE SEQUENCE [LARGE SCALE GENOMIC DNA]</scope>
    <source>
        <strain evidence="3 4">DSM 25262</strain>
    </source>
</reference>
<proteinExistence type="predicted"/>
<feature type="transmembrane region" description="Helical" evidence="1">
    <location>
        <begin position="291"/>
        <end position="310"/>
    </location>
</feature>
<name>A0A1T5JLP9_9BACT</name>
<feature type="domain" description="Acyltransferase 3" evidence="2">
    <location>
        <begin position="8"/>
        <end position="331"/>
    </location>
</feature>
<feature type="transmembrane region" description="Helical" evidence="1">
    <location>
        <begin position="196"/>
        <end position="214"/>
    </location>
</feature>
<dbReference type="STRING" id="688867.SAMN05660236_1236"/>